<dbReference type="STRING" id="1457154.CAPSK01_001883"/>
<dbReference type="SMART" id="SM00382">
    <property type="entry name" value="AAA"/>
    <property type="match status" value="1"/>
</dbReference>
<dbReference type="CDD" id="cd00009">
    <property type="entry name" value="AAA"/>
    <property type="match status" value="1"/>
</dbReference>
<evidence type="ECO:0000313" key="3">
    <source>
        <dbReference type="EMBL" id="KFB68487.1"/>
    </source>
</evidence>
<evidence type="ECO:0000313" key="4">
    <source>
        <dbReference type="Proteomes" id="UP000019812"/>
    </source>
</evidence>
<dbReference type="RefSeq" id="WP_273703343.1">
    <property type="nucleotide sequence ID" value="NZ_JDSS02000020.1"/>
</dbReference>
<dbReference type="GO" id="GO:0005524">
    <property type="term" value="F:ATP binding"/>
    <property type="evidence" value="ECO:0007669"/>
    <property type="project" value="InterPro"/>
</dbReference>
<reference evidence="3 4" key="1">
    <citation type="submission" date="2014-07" db="EMBL/GenBank/DDBJ databases">
        <title>Expanding our view of genomic diversity in Candidatus Accumulibacter clades.</title>
        <authorList>
            <person name="Skennerton C.T."/>
            <person name="Barr J.J."/>
            <person name="Slater F.R."/>
            <person name="Bond P.L."/>
            <person name="Tyson G.W."/>
        </authorList>
    </citation>
    <scope>NUCLEOTIDE SEQUENCE [LARGE SCALE GENOMIC DNA]</scope>
    <source>
        <strain evidence="4">SK-01</strain>
    </source>
</reference>
<dbReference type="Proteomes" id="UP000019812">
    <property type="component" value="Unassembled WGS sequence"/>
</dbReference>
<dbReference type="InterPro" id="IPR027417">
    <property type="entry name" value="P-loop_NTPase"/>
</dbReference>
<protein>
    <submittedName>
        <fullName evidence="3">Chaperone protein ClpB</fullName>
    </submittedName>
</protein>
<dbReference type="EMBL" id="JDSS02000020">
    <property type="protein sequence ID" value="KFB68487.1"/>
    <property type="molecule type" value="Genomic_DNA"/>
</dbReference>
<feature type="domain" description="AAA+ ATPase" evidence="2">
    <location>
        <begin position="47"/>
        <end position="209"/>
    </location>
</feature>
<sequence length="336" mass="36871">MTQIPANPFVALQPDSELGLPESEHFSAAGHWWSQPEIDALILAYAARRPLLVRGEAGSGKSQIARCAARVLGDAPLLVEVIHPRFEALDLLYRVDAVERLADAELKRLDESHEKYVKHGRLWQAMELARAGAPLPVLLIDEIDKADADVPNALLDVLGNRSFQVPPLAHRVVRAAGGRLPLIILTTNEERELPAAFVRRCVVLNVNPPAHETPQGDEAFIDWLVTRGRMHRQLTIAEEARRLAARQVLADRKVAIGLGYPKVGLAEYIDLLSALHELTQATPEQARTDEQIHWLQRLAAYALVKNADQPQDRPPVTSASAAASATPADDAERANG</sequence>
<dbReference type="SUPFAM" id="SSF52540">
    <property type="entry name" value="P-loop containing nucleoside triphosphate hydrolases"/>
    <property type="match status" value="1"/>
</dbReference>
<feature type="compositionally biased region" description="Low complexity" evidence="1">
    <location>
        <begin position="314"/>
        <end position="328"/>
    </location>
</feature>
<dbReference type="AlphaFoldDB" id="A0A084Y193"/>
<dbReference type="GO" id="GO:0016887">
    <property type="term" value="F:ATP hydrolysis activity"/>
    <property type="evidence" value="ECO:0007669"/>
    <property type="project" value="InterPro"/>
</dbReference>
<organism evidence="3 4">
    <name type="scientific">Candidatus Accumulibacter vicinus</name>
    <dbReference type="NCBI Taxonomy" id="2954382"/>
    <lineage>
        <taxon>Bacteria</taxon>
        <taxon>Pseudomonadati</taxon>
        <taxon>Pseudomonadota</taxon>
        <taxon>Betaproteobacteria</taxon>
        <taxon>Candidatus Accumulibacter</taxon>
    </lineage>
</organism>
<accession>A0A084Y193</accession>
<dbReference type="InterPro" id="IPR003593">
    <property type="entry name" value="AAA+_ATPase"/>
</dbReference>
<gene>
    <name evidence="3" type="primary">clpB_2</name>
    <name evidence="3" type="ORF">CAPSK01_001883</name>
</gene>
<dbReference type="InterPro" id="IPR011704">
    <property type="entry name" value="ATPase_dyneun-rel_AAA"/>
</dbReference>
<feature type="region of interest" description="Disordered" evidence="1">
    <location>
        <begin position="306"/>
        <end position="336"/>
    </location>
</feature>
<proteinExistence type="predicted"/>
<comment type="caution">
    <text evidence="3">The sequence shown here is derived from an EMBL/GenBank/DDBJ whole genome shotgun (WGS) entry which is preliminary data.</text>
</comment>
<dbReference type="Pfam" id="PF07728">
    <property type="entry name" value="AAA_5"/>
    <property type="match status" value="1"/>
</dbReference>
<dbReference type="Gene3D" id="3.40.50.300">
    <property type="entry name" value="P-loop containing nucleotide triphosphate hydrolases"/>
    <property type="match status" value="1"/>
</dbReference>
<name>A0A084Y193_9PROT</name>
<evidence type="ECO:0000259" key="2">
    <source>
        <dbReference type="SMART" id="SM00382"/>
    </source>
</evidence>
<evidence type="ECO:0000256" key="1">
    <source>
        <dbReference type="SAM" id="MobiDB-lite"/>
    </source>
</evidence>